<organism evidence="10 11">
    <name type="scientific">Paenibacillus polysaccharolyticus</name>
    <dbReference type="NCBI Taxonomy" id="582692"/>
    <lineage>
        <taxon>Bacteria</taxon>
        <taxon>Bacillati</taxon>
        <taxon>Bacillota</taxon>
        <taxon>Bacilli</taxon>
        <taxon>Bacillales</taxon>
        <taxon>Paenibacillaceae</taxon>
        <taxon>Paenibacillus</taxon>
    </lineage>
</organism>
<dbReference type="InterPro" id="IPR000515">
    <property type="entry name" value="MetI-like"/>
</dbReference>
<evidence type="ECO:0000313" key="10">
    <source>
        <dbReference type="EMBL" id="SCX89027.1"/>
    </source>
</evidence>
<dbReference type="Proteomes" id="UP000198538">
    <property type="component" value="Unassembled WGS sequence"/>
</dbReference>
<keyword evidence="11" id="KW-1185">Reference proteome</keyword>
<dbReference type="InterPro" id="IPR035906">
    <property type="entry name" value="MetI-like_sf"/>
</dbReference>
<evidence type="ECO:0000256" key="2">
    <source>
        <dbReference type="ARBA" id="ARBA00007069"/>
    </source>
</evidence>
<keyword evidence="5 8" id="KW-0812">Transmembrane</keyword>
<gene>
    <name evidence="10" type="ORF">SAMN05720606_101357</name>
</gene>
<dbReference type="Gene3D" id="1.10.3720.10">
    <property type="entry name" value="MetI-like"/>
    <property type="match status" value="1"/>
</dbReference>
<feature type="transmembrane region" description="Helical" evidence="8">
    <location>
        <begin position="85"/>
        <end position="106"/>
    </location>
</feature>
<keyword evidence="7 8" id="KW-0472">Membrane</keyword>
<sequence length="302" mass="32663">MSVKREVNPATAYSFGKRRSSSAWMDRLFTGTVWGVGIIVILFIVGLLFLLLQKGLPMLSWDFLYGVPSEIEEGGGIGPALFNSFYVLILSLLISIPIGLAAGIYLAEFAPNNKLIEVVRICVEGLSSVPSIIFGLFGIALFVEYFEIGLTILGAAVSLAFLNLPVLTRVTEEAVRAVPTELRNGSFALGATHLQTIRQVVLPVALNGIMTGICLTAGRAFGESAVIILTAGVSTSGEMWDFNLLSPGGTLAVHLWYIQSEAIVPDAEQIAQKSTAVLIFVVLLINILFRVPLWFNSRKNQM</sequence>
<comment type="subcellular location">
    <subcellularLocation>
        <location evidence="1 8">Cell membrane</location>
        <topology evidence="1 8">Multi-pass membrane protein</topology>
    </subcellularLocation>
</comment>
<dbReference type="Pfam" id="PF00528">
    <property type="entry name" value="BPD_transp_1"/>
    <property type="match status" value="1"/>
</dbReference>
<comment type="caution">
    <text evidence="8">Lacks conserved residue(s) required for the propagation of feature annotation.</text>
</comment>
<dbReference type="EMBL" id="FMVM01000001">
    <property type="protein sequence ID" value="SCX89027.1"/>
    <property type="molecule type" value="Genomic_DNA"/>
</dbReference>
<proteinExistence type="inferred from homology"/>
<dbReference type="SUPFAM" id="SSF161098">
    <property type="entry name" value="MetI-like"/>
    <property type="match status" value="1"/>
</dbReference>
<dbReference type="PANTHER" id="PTHR43470">
    <property type="entry name" value="PHOSPHATE TRANSPORT SYSTEM PERMEASE PROTEIN PSTA-RELATED"/>
    <property type="match status" value="1"/>
</dbReference>
<feature type="transmembrane region" description="Helical" evidence="8">
    <location>
        <begin position="148"/>
        <end position="167"/>
    </location>
</feature>
<protein>
    <recommendedName>
        <fullName evidence="8">Phosphate transport system permease protein PstA</fullName>
    </recommendedName>
</protein>
<dbReference type="STRING" id="582692.SAMN05720606_101357"/>
<dbReference type="CDD" id="cd06261">
    <property type="entry name" value="TM_PBP2"/>
    <property type="match status" value="1"/>
</dbReference>
<dbReference type="PANTHER" id="PTHR43470:SF4">
    <property type="entry name" value="ABC TRANSPORTER PERMEASE PROTEIN YQGI-RELATED"/>
    <property type="match status" value="1"/>
</dbReference>
<name>A0A1G5BFV2_9BACL</name>
<dbReference type="GO" id="GO:0035435">
    <property type="term" value="P:phosphate ion transmembrane transport"/>
    <property type="evidence" value="ECO:0007669"/>
    <property type="project" value="InterPro"/>
</dbReference>
<dbReference type="PROSITE" id="PS50928">
    <property type="entry name" value="ABC_TM1"/>
    <property type="match status" value="1"/>
</dbReference>
<accession>A0A1G5BFV2</accession>
<evidence type="ECO:0000256" key="7">
    <source>
        <dbReference type="ARBA" id="ARBA00023136"/>
    </source>
</evidence>
<keyword evidence="3" id="KW-0813">Transport</keyword>
<evidence type="ECO:0000256" key="1">
    <source>
        <dbReference type="ARBA" id="ARBA00004651"/>
    </source>
</evidence>
<feature type="transmembrane region" description="Helical" evidence="8">
    <location>
        <begin position="118"/>
        <end position="142"/>
    </location>
</feature>
<dbReference type="InterPro" id="IPR005672">
    <property type="entry name" value="Phosphate_PstA"/>
</dbReference>
<dbReference type="RefSeq" id="WP_090915329.1">
    <property type="nucleotide sequence ID" value="NZ_FMVM01000001.1"/>
</dbReference>
<evidence type="ECO:0000313" key="11">
    <source>
        <dbReference type="Proteomes" id="UP000198538"/>
    </source>
</evidence>
<evidence type="ECO:0000256" key="3">
    <source>
        <dbReference type="ARBA" id="ARBA00022448"/>
    </source>
</evidence>
<feature type="transmembrane region" description="Helical" evidence="8">
    <location>
        <begin position="276"/>
        <end position="295"/>
    </location>
</feature>
<dbReference type="AlphaFoldDB" id="A0A1G5BFV2"/>
<evidence type="ECO:0000256" key="6">
    <source>
        <dbReference type="ARBA" id="ARBA00022989"/>
    </source>
</evidence>
<evidence type="ECO:0000256" key="5">
    <source>
        <dbReference type="ARBA" id="ARBA00022692"/>
    </source>
</evidence>
<dbReference type="GO" id="GO:0005315">
    <property type="term" value="F:phosphate transmembrane transporter activity"/>
    <property type="evidence" value="ECO:0007669"/>
    <property type="project" value="InterPro"/>
</dbReference>
<feature type="domain" description="ABC transmembrane type-1" evidence="9">
    <location>
        <begin position="81"/>
        <end position="289"/>
    </location>
</feature>
<dbReference type="GO" id="GO:0005886">
    <property type="term" value="C:plasma membrane"/>
    <property type="evidence" value="ECO:0007669"/>
    <property type="project" value="UniProtKB-SubCell"/>
</dbReference>
<feature type="transmembrane region" description="Helical" evidence="8">
    <location>
        <begin position="28"/>
        <end position="52"/>
    </location>
</feature>
<keyword evidence="4 8" id="KW-1003">Cell membrane</keyword>
<dbReference type="NCBIfam" id="TIGR00974">
    <property type="entry name" value="3a0107s02c"/>
    <property type="match status" value="1"/>
</dbReference>
<keyword evidence="6 8" id="KW-1133">Transmembrane helix</keyword>
<evidence type="ECO:0000259" key="9">
    <source>
        <dbReference type="PROSITE" id="PS50928"/>
    </source>
</evidence>
<comment type="similarity">
    <text evidence="2 8">Belongs to the binding-protein-dependent transport system permease family. CysTW subfamily.</text>
</comment>
<evidence type="ECO:0000256" key="4">
    <source>
        <dbReference type="ARBA" id="ARBA00022475"/>
    </source>
</evidence>
<reference evidence="11" key="1">
    <citation type="submission" date="2016-10" db="EMBL/GenBank/DDBJ databases">
        <authorList>
            <person name="Varghese N."/>
            <person name="Submissions S."/>
        </authorList>
    </citation>
    <scope>NUCLEOTIDE SEQUENCE [LARGE SCALE GENOMIC DNA]</scope>
    <source>
        <strain evidence="11">BL9</strain>
    </source>
</reference>
<evidence type="ECO:0000256" key="8">
    <source>
        <dbReference type="RuleBase" id="RU363043"/>
    </source>
</evidence>